<keyword evidence="3" id="KW-1185">Reference proteome</keyword>
<comment type="caution">
    <text evidence="2">The sequence shown here is derived from an EMBL/GenBank/DDBJ whole genome shotgun (WGS) entry which is preliminary data.</text>
</comment>
<evidence type="ECO:0000256" key="1">
    <source>
        <dbReference type="SAM" id="MobiDB-lite"/>
    </source>
</evidence>
<name>A0A1V8SC49_9PEZI</name>
<feature type="region of interest" description="Disordered" evidence="1">
    <location>
        <begin position="1"/>
        <end position="27"/>
    </location>
</feature>
<evidence type="ECO:0000313" key="2">
    <source>
        <dbReference type="EMBL" id="OQN96480.1"/>
    </source>
</evidence>
<gene>
    <name evidence="2" type="ORF">B0A48_17536</name>
</gene>
<protein>
    <submittedName>
        <fullName evidence="2">Uncharacterized protein</fullName>
    </submittedName>
</protein>
<organism evidence="2 3">
    <name type="scientific">Cryoendolithus antarcticus</name>
    <dbReference type="NCBI Taxonomy" id="1507870"/>
    <lineage>
        <taxon>Eukaryota</taxon>
        <taxon>Fungi</taxon>
        <taxon>Dikarya</taxon>
        <taxon>Ascomycota</taxon>
        <taxon>Pezizomycotina</taxon>
        <taxon>Dothideomycetes</taxon>
        <taxon>Dothideomycetidae</taxon>
        <taxon>Cladosporiales</taxon>
        <taxon>Cladosporiaceae</taxon>
        <taxon>Cryoendolithus</taxon>
    </lineage>
</organism>
<dbReference type="EMBL" id="NAJO01000066">
    <property type="protein sequence ID" value="OQN96480.1"/>
    <property type="molecule type" value="Genomic_DNA"/>
</dbReference>
<dbReference type="Proteomes" id="UP000192596">
    <property type="component" value="Unassembled WGS sequence"/>
</dbReference>
<sequence length="401" mass="44693">MSPPAVPQYLTPSGVYDSDSSESEEAAFGYRDDENVQMTKSIGVAVNATATLANETPQSTKSNSSSGGVIVVKPRLSVPAVPPRATPRVSPASSSDSERHYIEIRVGPRTTADEQLDIPTYCIIVARIDPVRGTVTWLGVDTWILNGLRIGEVDLADSFRDTEKLELTTEFDVDPFFAARDVLTADRVRAFLLNFVKNWDGSAETELLDPSVAWDLRCMAVQNRMLVDSHGFDGDNEAEDPRNHFRAPWDVPVQPELTELHFPTGLEDFLSRRGAGEHMDELHVVATFFNDLDIDEALGLPHHVHLSLHPDETSQQVRAYFLDGEGGFAGLTQNRVLRKILWKWALELWVLPQIRGCKLLYRWDDVPFLCASGFIAQKSMCADGDEKAKLYIEARIVEKVP</sequence>
<proteinExistence type="predicted"/>
<dbReference type="AlphaFoldDB" id="A0A1V8SC49"/>
<reference evidence="3" key="1">
    <citation type="submission" date="2017-03" db="EMBL/GenBank/DDBJ databases">
        <title>Genomes of endolithic fungi from Antarctica.</title>
        <authorList>
            <person name="Coleine C."/>
            <person name="Masonjones S."/>
            <person name="Stajich J.E."/>
        </authorList>
    </citation>
    <scope>NUCLEOTIDE SEQUENCE [LARGE SCALE GENOMIC DNA]</scope>
    <source>
        <strain evidence="3">CCFEE 5527</strain>
    </source>
</reference>
<dbReference type="InParanoid" id="A0A1V8SC49"/>
<evidence type="ECO:0000313" key="3">
    <source>
        <dbReference type="Proteomes" id="UP000192596"/>
    </source>
</evidence>
<accession>A0A1V8SC49</accession>